<reference evidence="2 3" key="1">
    <citation type="submission" date="2019-10" db="EMBL/GenBank/DDBJ databases">
        <authorList>
            <person name="Palmer J.M."/>
        </authorList>
    </citation>
    <scope>NUCLEOTIDE SEQUENCE [LARGE SCALE GENOMIC DNA]</scope>
    <source>
        <strain evidence="2 3">TWF506</strain>
    </source>
</reference>
<accession>A0AAN8P4W0</accession>
<gene>
    <name evidence="2" type="ORF">TWF506_004134</name>
</gene>
<feature type="region of interest" description="Disordered" evidence="1">
    <location>
        <begin position="28"/>
        <end position="54"/>
    </location>
</feature>
<organism evidence="2 3">
    <name type="scientific">Arthrobotrys conoides</name>
    <dbReference type="NCBI Taxonomy" id="74498"/>
    <lineage>
        <taxon>Eukaryota</taxon>
        <taxon>Fungi</taxon>
        <taxon>Dikarya</taxon>
        <taxon>Ascomycota</taxon>
        <taxon>Pezizomycotina</taxon>
        <taxon>Orbiliomycetes</taxon>
        <taxon>Orbiliales</taxon>
        <taxon>Orbiliaceae</taxon>
        <taxon>Arthrobotrys</taxon>
    </lineage>
</organism>
<name>A0AAN8P4W0_9PEZI</name>
<sequence>MVAPPRRHCKPVSSRRYLALRHGRRILKSLKTSNSPDDTPEPPKDPLPSGYAQLYSSDNPGIKAGPHVVQITQTIAEIHNDPSTITRSTSQKFTALGPKFALPADGIYSVFPPQGHTGRPEVLPHLVTNDATLPWERQVRFKKPTDDMDVKDTLNTVPWIACLVFTKDEIALSDAELKGDLSFFKDTSVKDTVSPNETLGYEMPLADILKLDKNQVARPFTTIAGGTETTTNLIFLKPELFNNLFSTYDKDGEIVRSAEPDISRYKYFAHVRRLNTQGMADADAYDEDEILDREFGIVVSHRAGPLTIVEPTQVFVHIVSLEEVEDISPFPVPGPADSVSSKRVAMVSLHSWTYMCLPANSLNVADAFERVGKSCGMLRPIVPAPSTSDEDDMKSRLLERINDGYSMIRHRVQTGETTVAFNRSPLTPTVVPKYDWDLCSTSGSSLLILDQRLGIMDITYSAAWNLGKTLAMADHAYSSALSRTRKQILQIATPAAQLKVLNLAGIDIKSKTDIIAEMGESISILNDFSDSFGAMSMAYRWQKHQPPKTPDLSYHSEEMGLFLDEELLKAAYLVASSTDPNPKLPYIPPYDEHNTPYSADWVVILKFLCDLIYLIKIPHNYLLTDASHLPQETVRMFYIDPNWIDALLDGALSIGNLVDRRRDRVRDAIKMAFNRYLETPNSELGYPPPVPRYGFYMRSILVAMFPDLKVTMEPQADAEGTPTLIRHEIVDKGVMLGFFNHEPDPDGLKLKSITFTQPAHQLSFTAARNLFVSDIQVYYKRIYTVVDPDDKARNEPIAKIRQSRTDPAGDSRARLFIWGPGSDSVRTLNTKPFAQDLYDTLTTSMNQLHENWFTEVCPSSAMMAYQLNDPCWQLKIEIPEKPAVLPFTLSHTFPPEFPIVTLQRPGPPVPLESAPHLTFEDRASAPPLKLSSGLPRFKRLIPSEIYNTTEELPVLISAPGTPSSPAEMILTPTSPSFSEIEFLTAESSTDDFIFVAAGPPEFKYRVAPASTPKATTIPMLPEEQDLIFSIVYQSSAFDYELSSVTITIPMSHPTKPSLTKAYRGPGATMLSNLRFYVRALYSTENNALQLVLLPRSTKKVVKVTDVKDMSFMLSRVLVQGYKKVTSIEATVQEVYKSGRAEPKTLWITLNPTS</sequence>
<protein>
    <submittedName>
        <fullName evidence="2">Uncharacterized protein</fullName>
    </submittedName>
</protein>
<dbReference type="AlphaFoldDB" id="A0AAN8P4W0"/>
<evidence type="ECO:0000313" key="3">
    <source>
        <dbReference type="Proteomes" id="UP001307849"/>
    </source>
</evidence>
<keyword evidence="3" id="KW-1185">Reference proteome</keyword>
<dbReference type="EMBL" id="JAVHJM010000013">
    <property type="protein sequence ID" value="KAK6499504.1"/>
    <property type="molecule type" value="Genomic_DNA"/>
</dbReference>
<proteinExistence type="predicted"/>
<dbReference type="Proteomes" id="UP001307849">
    <property type="component" value="Unassembled WGS sequence"/>
</dbReference>
<evidence type="ECO:0000313" key="2">
    <source>
        <dbReference type="EMBL" id="KAK6499504.1"/>
    </source>
</evidence>
<evidence type="ECO:0000256" key="1">
    <source>
        <dbReference type="SAM" id="MobiDB-lite"/>
    </source>
</evidence>
<comment type="caution">
    <text evidence="2">The sequence shown here is derived from an EMBL/GenBank/DDBJ whole genome shotgun (WGS) entry which is preliminary data.</text>
</comment>